<evidence type="ECO:0000256" key="14">
    <source>
        <dbReference type="ARBA" id="ARBA00022801"/>
    </source>
</evidence>
<keyword evidence="16" id="KW-0694">RNA-binding</keyword>
<comment type="cofactor">
    <cofactor evidence="1">
        <name>Mg(2+)</name>
        <dbReference type="ChEBI" id="CHEBI:18420"/>
    </cofactor>
</comment>
<evidence type="ECO:0000256" key="2">
    <source>
        <dbReference type="ARBA" id="ARBA00004496"/>
    </source>
</evidence>
<gene>
    <name evidence="20" type="ORF">NBG4_300014</name>
</gene>
<keyword evidence="5" id="KW-1003">Cell membrane</keyword>
<protein>
    <recommendedName>
        <fullName evidence="4">Ribonuclease G</fullName>
    </recommendedName>
</protein>
<keyword evidence="10" id="KW-0540">Nuclease</keyword>
<keyword evidence="8" id="KW-0698">rRNA processing</keyword>
<reference evidence="21" key="1">
    <citation type="submission" date="2018-03" db="EMBL/GenBank/DDBJ databases">
        <authorList>
            <person name="Zecchin S."/>
        </authorList>
    </citation>
    <scope>NUCLEOTIDE SEQUENCE [LARGE SCALE GENOMIC DNA]</scope>
</reference>
<dbReference type="OrthoDB" id="9804278at2"/>
<dbReference type="SUPFAM" id="SSF50249">
    <property type="entry name" value="Nucleic acid-binding proteins"/>
    <property type="match status" value="1"/>
</dbReference>
<evidence type="ECO:0000313" key="20">
    <source>
        <dbReference type="EMBL" id="SPQ00707.1"/>
    </source>
</evidence>
<dbReference type="Gene3D" id="3.40.1260.20">
    <property type="entry name" value="Ribonuclease E, catalytic domain"/>
    <property type="match status" value="1"/>
</dbReference>
<evidence type="ECO:0000313" key="21">
    <source>
        <dbReference type="Proteomes" id="UP000245125"/>
    </source>
</evidence>
<dbReference type="GO" id="GO:0005737">
    <property type="term" value="C:cytoplasm"/>
    <property type="evidence" value="ECO:0007669"/>
    <property type="project" value="UniProtKB-SubCell"/>
</dbReference>
<feature type="compositionally biased region" description="Basic and acidic residues" evidence="18">
    <location>
        <begin position="584"/>
        <end position="593"/>
    </location>
</feature>
<evidence type="ECO:0000256" key="12">
    <source>
        <dbReference type="ARBA" id="ARBA00022730"/>
    </source>
</evidence>
<dbReference type="GO" id="GO:0008033">
    <property type="term" value="P:tRNA processing"/>
    <property type="evidence" value="ECO:0007669"/>
    <property type="project" value="UniProtKB-KW"/>
</dbReference>
<feature type="domain" description="S1 motif" evidence="19">
    <location>
        <begin position="40"/>
        <end position="118"/>
    </location>
</feature>
<comment type="subcellular location">
    <subcellularLocation>
        <location evidence="2">Cytoplasm</location>
    </subcellularLocation>
</comment>
<accession>A0A2U3QGZ6</accession>
<dbReference type="GO" id="GO:0004519">
    <property type="term" value="F:endonuclease activity"/>
    <property type="evidence" value="ECO:0007669"/>
    <property type="project" value="UniProtKB-KW"/>
</dbReference>
<dbReference type="EMBL" id="OUUY01000076">
    <property type="protein sequence ID" value="SPQ00707.1"/>
    <property type="molecule type" value="Genomic_DNA"/>
</dbReference>
<dbReference type="InterPro" id="IPR019307">
    <property type="entry name" value="RNA-bd_AU-1/RNase_E/G"/>
</dbReference>
<keyword evidence="17" id="KW-0472">Membrane</keyword>
<comment type="similarity">
    <text evidence="3">Belongs to the RNase E/G family. RNase G subfamily.</text>
</comment>
<dbReference type="PANTHER" id="PTHR30001:SF1">
    <property type="entry name" value="RIBONUCLEASE E_G-LIKE PROTEIN, CHLOROPLASTIC"/>
    <property type="match status" value="1"/>
</dbReference>
<dbReference type="Proteomes" id="UP000245125">
    <property type="component" value="Unassembled WGS sequence"/>
</dbReference>
<evidence type="ECO:0000256" key="1">
    <source>
        <dbReference type="ARBA" id="ARBA00001946"/>
    </source>
</evidence>
<dbReference type="AlphaFoldDB" id="A0A2U3QGZ6"/>
<proteinExistence type="inferred from homology"/>
<evidence type="ECO:0000256" key="8">
    <source>
        <dbReference type="ARBA" id="ARBA00022552"/>
    </source>
</evidence>
<dbReference type="InterPro" id="IPR048583">
    <property type="entry name" value="RNase_E_G_thioredoxin-like"/>
</dbReference>
<organism evidence="20 21">
    <name type="scientific">Candidatus Sulfobium mesophilum</name>
    <dbReference type="NCBI Taxonomy" id="2016548"/>
    <lineage>
        <taxon>Bacteria</taxon>
        <taxon>Pseudomonadati</taxon>
        <taxon>Nitrospirota</taxon>
        <taxon>Nitrospiria</taxon>
        <taxon>Nitrospirales</taxon>
        <taxon>Nitrospiraceae</taxon>
        <taxon>Candidatus Sulfobium</taxon>
    </lineage>
</organism>
<dbReference type="Gene3D" id="2.40.50.140">
    <property type="entry name" value="Nucleic acid-binding proteins"/>
    <property type="match status" value="1"/>
</dbReference>
<keyword evidence="11" id="KW-0479">Metal-binding</keyword>
<evidence type="ECO:0000256" key="5">
    <source>
        <dbReference type="ARBA" id="ARBA00022475"/>
    </source>
</evidence>
<dbReference type="InterPro" id="IPR004659">
    <property type="entry name" value="RNase_E/G"/>
</dbReference>
<keyword evidence="15" id="KW-0460">Magnesium</keyword>
<dbReference type="GO" id="GO:0016787">
    <property type="term" value="F:hydrolase activity"/>
    <property type="evidence" value="ECO:0007669"/>
    <property type="project" value="UniProtKB-KW"/>
</dbReference>
<evidence type="ECO:0000256" key="9">
    <source>
        <dbReference type="ARBA" id="ARBA00022694"/>
    </source>
</evidence>
<dbReference type="GO" id="GO:0046872">
    <property type="term" value="F:metal ion binding"/>
    <property type="evidence" value="ECO:0007669"/>
    <property type="project" value="UniProtKB-KW"/>
</dbReference>
<keyword evidence="13" id="KW-0255">Endonuclease</keyword>
<dbReference type="CDD" id="cd04453">
    <property type="entry name" value="S1_RNase_E"/>
    <property type="match status" value="1"/>
</dbReference>
<evidence type="ECO:0000256" key="4">
    <source>
        <dbReference type="ARBA" id="ARBA00017719"/>
    </source>
</evidence>
<dbReference type="NCBIfam" id="TIGR00757">
    <property type="entry name" value="RNaseEG"/>
    <property type="match status" value="1"/>
</dbReference>
<feature type="region of interest" description="Disordered" evidence="18">
    <location>
        <begin position="482"/>
        <end position="611"/>
    </location>
</feature>
<dbReference type="Pfam" id="PF20833">
    <property type="entry name" value="RNase_E_G_Thio"/>
    <property type="match status" value="1"/>
</dbReference>
<feature type="compositionally biased region" description="Basic and acidic residues" evidence="18">
    <location>
        <begin position="482"/>
        <end position="515"/>
    </location>
</feature>
<evidence type="ECO:0000256" key="13">
    <source>
        <dbReference type="ARBA" id="ARBA00022759"/>
    </source>
</evidence>
<dbReference type="InterPro" id="IPR012340">
    <property type="entry name" value="NA-bd_OB-fold"/>
</dbReference>
<dbReference type="GO" id="GO:0004540">
    <property type="term" value="F:RNA nuclease activity"/>
    <property type="evidence" value="ECO:0007669"/>
    <property type="project" value="InterPro"/>
</dbReference>
<dbReference type="GO" id="GO:0019843">
    <property type="term" value="F:rRNA binding"/>
    <property type="evidence" value="ECO:0007669"/>
    <property type="project" value="UniProtKB-KW"/>
</dbReference>
<keyword evidence="7" id="KW-0997">Cell inner membrane</keyword>
<keyword evidence="6" id="KW-0963">Cytoplasm</keyword>
<feature type="compositionally biased region" description="Basic residues" evidence="18">
    <location>
        <begin position="564"/>
        <end position="583"/>
    </location>
</feature>
<dbReference type="SMART" id="SM00316">
    <property type="entry name" value="S1"/>
    <property type="match status" value="1"/>
</dbReference>
<dbReference type="GO" id="GO:0006364">
    <property type="term" value="P:rRNA processing"/>
    <property type="evidence" value="ECO:0007669"/>
    <property type="project" value="UniProtKB-KW"/>
</dbReference>
<evidence type="ECO:0000256" key="3">
    <source>
        <dbReference type="ARBA" id="ARBA00005663"/>
    </source>
</evidence>
<evidence type="ECO:0000256" key="17">
    <source>
        <dbReference type="ARBA" id="ARBA00023136"/>
    </source>
</evidence>
<evidence type="ECO:0000259" key="19">
    <source>
        <dbReference type="PROSITE" id="PS50126"/>
    </source>
</evidence>
<evidence type="ECO:0000256" key="18">
    <source>
        <dbReference type="SAM" id="MobiDB-lite"/>
    </source>
</evidence>
<dbReference type="PANTHER" id="PTHR30001">
    <property type="entry name" value="RIBONUCLEASE"/>
    <property type="match status" value="1"/>
</dbReference>
<dbReference type="InterPro" id="IPR003029">
    <property type="entry name" value="S1_domain"/>
</dbReference>
<feature type="compositionally biased region" description="Basic and acidic residues" evidence="18">
    <location>
        <begin position="602"/>
        <end position="611"/>
    </location>
</feature>
<keyword evidence="14" id="KW-0378">Hydrolase</keyword>
<dbReference type="Pfam" id="PF10150">
    <property type="entry name" value="RNase_E_G"/>
    <property type="match status" value="1"/>
</dbReference>
<feature type="compositionally biased region" description="Basic and acidic residues" evidence="18">
    <location>
        <begin position="546"/>
        <end position="558"/>
    </location>
</feature>
<name>A0A2U3QGZ6_9BACT</name>
<evidence type="ECO:0000256" key="15">
    <source>
        <dbReference type="ARBA" id="ARBA00022842"/>
    </source>
</evidence>
<evidence type="ECO:0000256" key="11">
    <source>
        <dbReference type="ARBA" id="ARBA00022723"/>
    </source>
</evidence>
<dbReference type="Pfam" id="PF00575">
    <property type="entry name" value="S1"/>
    <property type="match status" value="1"/>
</dbReference>
<evidence type="ECO:0000256" key="7">
    <source>
        <dbReference type="ARBA" id="ARBA00022519"/>
    </source>
</evidence>
<dbReference type="PROSITE" id="PS50126">
    <property type="entry name" value="S1"/>
    <property type="match status" value="1"/>
</dbReference>
<keyword evidence="21" id="KW-1185">Reference proteome</keyword>
<evidence type="ECO:0000256" key="16">
    <source>
        <dbReference type="ARBA" id="ARBA00022884"/>
    </source>
</evidence>
<keyword evidence="12" id="KW-0699">rRNA-binding</keyword>
<evidence type="ECO:0000256" key="6">
    <source>
        <dbReference type="ARBA" id="ARBA00022490"/>
    </source>
</evidence>
<sequence>MKKKILINAMYPEEKRVAIVDGDTLVDFYVEASGKEHLKGNIYKGNIARIEPGLQAVFVNFGPKKHGFLQLREINQEYFVNTPKGKRPRVQDLHKGQELIVQVEKDERDTKGASLTTYISIPGRYIVMMPGQERVGISRKIEDREDRERLKEIFHSLKLPKKMGFILRTAGSDKTGEDLENDLKYLMKLWSKIQTEAKKVSAPALIYKEQDIAVRTVRDYLTSDVGEVLIDDQDAFKRTKEFLRKTVPWRKINIKFYKEKKPIFARHNIEEQIAKIHERYLHLPSKGYIVIDKTEALTAIDVNSGRSRKEENVESTALRTNLEAADEIARQLRIRDIGGLVVIDFIDMASSKNRREVENRLSDAMESDKAHAEITGISKFGIIEMTRERMRPAYFETVTKQCEVCGGLGTVRNDEMIAISALREILTTASRGGLKGVKCRLPVESMNYLINSKLEDIRSAEKEYGLKITILADRELTGQHVIETEKTESLEKTREHEKPGELHAQKSRGRERERTGAVTDGGHGLEVKAGDLTDADTETSETIQMKTDEVPADERQEGQDSGQHKRKPRGRYRHRGRFRRRRKVEAGEKDETRNNNSGEADTAERLGEKPV</sequence>
<evidence type="ECO:0000256" key="10">
    <source>
        <dbReference type="ARBA" id="ARBA00022722"/>
    </source>
</evidence>
<keyword evidence="9" id="KW-0819">tRNA processing</keyword>